<evidence type="ECO:0000313" key="3">
    <source>
        <dbReference type="EMBL" id="RST84321.1"/>
    </source>
</evidence>
<protein>
    <submittedName>
        <fullName evidence="3">Protoporphyrinogen oxidase</fullName>
    </submittedName>
</protein>
<dbReference type="AlphaFoldDB" id="A0A429YSB2"/>
<feature type="region of interest" description="Disordered" evidence="1">
    <location>
        <begin position="1"/>
        <end position="33"/>
    </location>
</feature>
<feature type="domain" description="Flavodoxin" evidence="2">
    <location>
        <begin position="42"/>
        <end position="191"/>
    </location>
</feature>
<comment type="caution">
    <text evidence="3">The sequence shown here is derived from an EMBL/GenBank/DDBJ whole genome shotgun (WGS) entry which is preliminary data.</text>
</comment>
<dbReference type="Pfam" id="PF12724">
    <property type="entry name" value="Flavodoxin_5"/>
    <property type="match status" value="1"/>
</dbReference>
<evidence type="ECO:0000313" key="4">
    <source>
        <dbReference type="Proteomes" id="UP000278398"/>
    </source>
</evidence>
<organism evidence="3 4">
    <name type="scientific">Aquibium carbonis</name>
    <dbReference type="NCBI Taxonomy" id="2495581"/>
    <lineage>
        <taxon>Bacteria</taxon>
        <taxon>Pseudomonadati</taxon>
        <taxon>Pseudomonadota</taxon>
        <taxon>Alphaproteobacteria</taxon>
        <taxon>Hyphomicrobiales</taxon>
        <taxon>Phyllobacteriaceae</taxon>
        <taxon>Aquibium</taxon>
    </lineage>
</organism>
<dbReference type="EMBL" id="RWKW01000097">
    <property type="protein sequence ID" value="RST84321.1"/>
    <property type="molecule type" value="Genomic_DNA"/>
</dbReference>
<keyword evidence="4" id="KW-1185">Reference proteome</keyword>
<sequence>MAASSTPRARNRIPASPSANAGRASVDAKSPRHPRSNAMHVLIIFGTVEGHTRKIARTLSSTVQSLGHQATVFDAGDLGDVDLDLADAVIVCAPVHLGAYPVAISHWLKTKAERLAKLPGAFVSVSLAAASPFPEEHAEIQSITGTLFEQTGWRPKMVHQAAGALKYPQYDFLKRLLMKHIAYREGGPTDVTTDHEFTNWNALAAFAEGFMETCQTESVSGTD</sequence>
<dbReference type="OrthoDB" id="9795729at2"/>
<gene>
    <name evidence="3" type="ORF">EJC49_21475</name>
</gene>
<dbReference type="PANTHER" id="PTHR38030:SF2">
    <property type="entry name" value="PROTOPORPHYRINOGEN IX DEHYDROGENASE [QUINONE]"/>
    <property type="match status" value="1"/>
</dbReference>
<accession>A0A429YSB2</accession>
<evidence type="ECO:0000259" key="2">
    <source>
        <dbReference type="Pfam" id="PF12724"/>
    </source>
</evidence>
<dbReference type="SUPFAM" id="SSF52218">
    <property type="entry name" value="Flavoproteins"/>
    <property type="match status" value="1"/>
</dbReference>
<evidence type="ECO:0000256" key="1">
    <source>
        <dbReference type="SAM" id="MobiDB-lite"/>
    </source>
</evidence>
<dbReference type="InterPro" id="IPR052200">
    <property type="entry name" value="Protoporphyrinogen_IX_DH"/>
</dbReference>
<dbReference type="PANTHER" id="PTHR38030">
    <property type="entry name" value="PROTOPORPHYRINOGEN IX DEHYDROGENASE [MENAQUINONE]"/>
    <property type="match status" value="1"/>
</dbReference>
<dbReference type="GO" id="GO:0070819">
    <property type="term" value="F:menaquinone-dependent protoporphyrinogen oxidase activity"/>
    <property type="evidence" value="ECO:0007669"/>
    <property type="project" value="TreeGrafter"/>
</dbReference>
<proteinExistence type="predicted"/>
<dbReference type="GO" id="GO:0010181">
    <property type="term" value="F:FMN binding"/>
    <property type="evidence" value="ECO:0007669"/>
    <property type="project" value="TreeGrafter"/>
</dbReference>
<name>A0A429YSB2_9HYPH</name>
<reference evidence="3 4" key="1">
    <citation type="submission" date="2018-12" db="EMBL/GenBank/DDBJ databases">
        <title>Mesorhizobium carbonis sp. nov., isolated from coal mine water.</title>
        <authorList>
            <person name="Xin W."/>
            <person name="Xu Z."/>
            <person name="Xiang F."/>
            <person name="Zhang J."/>
            <person name="Xi L."/>
            <person name="Liu J."/>
        </authorList>
    </citation>
    <scope>NUCLEOTIDE SEQUENCE [LARGE SCALE GENOMIC DNA]</scope>
    <source>
        <strain evidence="3 4">B2.3</strain>
    </source>
</reference>
<dbReference type="GO" id="GO:0006783">
    <property type="term" value="P:heme biosynthetic process"/>
    <property type="evidence" value="ECO:0007669"/>
    <property type="project" value="TreeGrafter"/>
</dbReference>
<dbReference type="Gene3D" id="3.40.50.360">
    <property type="match status" value="1"/>
</dbReference>
<dbReference type="InterPro" id="IPR026816">
    <property type="entry name" value="Flavodoxin_dom"/>
</dbReference>
<dbReference type="Proteomes" id="UP000278398">
    <property type="component" value="Unassembled WGS sequence"/>
</dbReference>
<dbReference type="InterPro" id="IPR029039">
    <property type="entry name" value="Flavoprotein-like_sf"/>
</dbReference>